<dbReference type="AlphaFoldDB" id="A0A4R9LLG7"/>
<evidence type="ECO:0000313" key="1">
    <source>
        <dbReference type="EMBL" id="TGN08476.1"/>
    </source>
</evidence>
<organism evidence="1 2">
    <name type="scientific">Leptospira ilyithenensis</name>
    <dbReference type="NCBI Taxonomy" id="2484901"/>
    <lineage>
        <taxon>Bacteria</taxon>
        <taxon>Pseudomonadati</taxon>
        <taxon>Spirochaetota</taxon>
        <taxon>Spirochaetia</taxon>
        <taxon>Leptospirales</taxon>
        <taxon>Leptospiraceae</taxon>
        <taxon>Leptospira</taxon>
    </lineage>
</organism>
<protein>
    <submittedName>
        <fullName evidence="1">DUF2625 family protein</fullName>
    </submittedName>
</protein>
<reference evidence="1" key="1">
    <citation type="journal article" date="2019" name="PLoS Negl. Trop. Dis.">
        <title>Revisiting the worldwide diversity of Leptospira species in the environment.</title>
        <authorList>
            <person name="Vincent A.T."/>
            <person name="Schiettekatte O."/>
            <person name="Bourhy P."/>
            <person name="Veyrier F.J."/>
            <person name="Picardeau M."/>
        </authorList>
    </citation>
    <scope>NUCLEOTIDE SEQUENCE [LARGE SCALE GENOMIC DNA]</scope>
    <source>
        <strain evidence="1">201400974</strain>
    </source>
</reference>
<accession>A0A4R9LLG7</accession>
<dbReference type="Proteomes" id="UP000298264">
    <property type="component" value="Unassembled WGS sequence"/>
</dbReference>
<dbReference type="EMBL" id="RQHV01000061">
    <property type="protein sequence ID" value="TGN08476.1"/>
    <property type="molecule type" value="Genomic_DNA"/>
</dbReference>
<dbReference type="OrthoDB" id="1550811at2"/>
<sequence length="214" mass="24690">MGQKINPDFLNEIKNATNHAILHPKKSQEEDSILEALGIDEESILGMTLKYTAGISVYHGWVRLFGGESSEFTDSISDWNDINDSEQVFIEDALLVGYDLLGGFFAVNTGAFEDEDGMVYYFAPDTLLWESTELDYNDFFHWCLYGDIEDYYKPYFWKSFAADCEVLKANQGFQFDPPVYELEEEDIDSLKRNVVSLRDLWELTTVEDEEIEED</sequence>
<dbReference type="Pfam" id="PF10946">
    <property type="entry name" value="DUF2625"/>
    <property type="match status" value="1"/>
</dbReference>
<gene>
    <name evidence="1" type="ORF">EHS11_16405</name>
</gene>
<keyword evidence="2" id="KW-1185">Reference proteome</keyword>
<evidence type="ECO:0000313" key="2">
    <source>
        <dbReference type="Proteomes" id="UP000298264"/>
    </source>
</evidence>
<comment type="caution">
    <text evidence="1">The sequence shown here is derived from an EMBL/GenBank/DDBJ whole genome shotgun (WGS) entry which is preliminary data.</text>
</comment>
<dbReference type="RefSeq" id="WP_135765428.1">
    <property type="nucleotide sequence ID" value="NZ_RQHV01000061.1"/>
</dbReference>
<proteinExistence type="predicted"/>
<dbReference type="InterPro" id="IPR021239">
    <property type="entry name" value="DUF2625"/>
</dbReference>
<name>A0A4R9LLG7_9LEPT</name>